<dbReference type="Proteomes" id="UP001161580">
    <property type="component" value="Unassembled WGS sequence"/>
</dbReference>
<protein>
    <recommendedName>
        <fullName evidence="3">Type I secretion protein</fullName>
    </recommendedName>
</protein>
<gene>
    <name evidence="1" type="ORF">MRS75_20395</name>
</gene>
<evidence type="ECO:0008006" key="3">
    <source>
        <dbReference type="Google" id="ProtNLM"/>
    </source>
</evidence>
<evidence type="ECO:0000313" key="2">
    <source>
        <dbReference type="Proteomes" id="UP001161580"/>
    </source>
</evidence>
<accession>A0AAE3QID2</accession>
<dbReference type="EMBL" id="JALDYZ010000014">
    <property type="protein sequence ID" value="MDI7924428.1"/>
    <property type="molecule type" value="Genomic_DNA"/>
</dbReference>
<reference evidence="1" key="1">
    <citation type="submission" date="2022-03" db="EMBL/GenBank/DDBJ databases">
        <title>Fererhizobium litorale gen. nov., sp. nov., isolated from sandy sediments of the Sea of Japan seashore.</title>
        <authorList>
            <person name="Romanenko L."/>
            <person name="Kurilenko V."/>
            <person name="Otstavnykh N."/>
            <person name="Svetashev V."/>
            <person name="Tekutyeva L."/>
            <person name="Isaeva M."/>
            <person name="Mikhailov V."/>
        </authorList>
    </citation>
    <scope>NUCLEOTIDE SEQUENCE</scope>
    <source>
        <strain evidence="1">KMM 9576</strain>
    </source>
</reference>
<sequence length="671" mass="72644">MTTMDRITEEIAHFIGLFQINAENAIVREKYDEGEAYRPLKPDIDPDIVAKPPFSAPYEFVGFDPGVNYRPPGPDPMFGDAFLVPHGYVFYRPLDLHPFSYHPAWPDTVIPNSFSTKLTIETEVDLEPPGSVATLGNQVIFLSDNDYFSVGGHGLKFSPEAIHNGALLDIAEAADSLSPIGNLQQPGSTAEMIETIKDAAAQLDAFVADPDSPWEVFIHRSEAIEGTYVNGKLVDEAPKLETYHAFDDDEDEEGDDEDHHGNAWVGEDGSIVVEASVKLTAGENTLVNEAIVKSFWTAAKVTAVVGDYCEVNAIVQTNVLCDEDALTESIGSWMDESPVNDIFNIATFERLDLSADDDPVDAALAGFPKHWAITELEGDLVMTNWLQQFCFQSDNDVGILSSSGVTTNVVSGDNTGVNQTSIFELGFSYDLMIIGGCVYDANLIQQINVLFDNDVVGAMPDFSTNGTGSVSSSGNLLWNQAHINNIGGADRFGALPEYYLETAKKLGAGGDDLSKGVLNDSAFAGLDGLRVLYIKGDLINLNYVKQTNILGDSDQIALAMNAIKPYYGSDWSLVTGDNSLINNAAIYNLDSFGKTYVGGEKYSQETLIQAELISSKPDFGGQYSDALVSEAVLFLDNSMLEPASQEAEPGVYIPSAHDGPQDDGLQHMLGH</sequence>
<comment type="caution">
    <text evidence="1">The sequence shown here is derived from an EMBL/GenBank/DDBJ whole genome shotgun (WGS) entry which is preliminary data.</text>
</comment>
<evidence type="ECO:0000313" key="1">
    <source>
        <dbReference type="EMBL" id="MDI7924428.1"/>
    </source>
</evidence>
<proteinExistence type="predicted"/>
<name>A0AAE3QID2_9HYPH</name>
<dbReference type="AlphaFoldDB" id="A0AAE3QID2"/>
<keyword evidence="2" id="KW-1185">Reference proteome</keyword>
<organism evidence="1 2">
    <name type="scientific">Ferirhizobium litorale</name>
    <dbReference type="NCBI Taxonomy" id="2927786"/>
    <lineage>
        <taxon>Bacteria</taxon>
        <taxon>Pseudomonadati</taxon>
        <taxon>Pseudomonadota</taxon>
        <taxon>Alphaproteobacteria</taxon>
        <taxon>Hyphomicrobiales</taxon>
        <taxon>Rhizobiaceae</taxon>
        <taxon>Ferirhizobium</taxon>
    </lineage>
</organism>
<dbReference type="RefSeq" id="WP_311787035.1">
    <property type="nucleotide sequence ID" value="NZ_JALDYY010000007.1"/>
</dbReference>